<dbReference type="GO" id="GO:0003700">
    <property type="term" value="F:DNA-binding transcription factor activity"/>
    <property type="evidence" value="ECO:0007669"/>
    <property type="project" value="InterPro"/>
</dbReference>
<dbReference type="RefSeq" id="WP_248428525.1">
    <property type="nucleotide sequence ID" value="NZ_JALNUB010000006.1"/>
</dbReference>
<keyword evidence="7" id="KW-1185">Reference proteome</keyword>
<dbReference type="InterPro" id="IPR040198">
    <property type="entry name" value="Fido_containing"/>
</dbReference>
<protein>
    <submittedName>
        <fullName evidence="6">Fic family protein</fullName>
    </submittedName>
</protein>
<dbReference type="Pfam" id="PF08220">
    <property type="entry name" value="HTH_DeoR"/>
    <property type="match status" value="1"/>
</dbReference>
<dbReference type="InterPro" id="IPR025230">
    <property type="entry name" value="DUF4172"/>
</dbReference>
<reference evidence="6" key="1">
    <citation type="submission" date="2022-04" db="EMBL/GenBank/DDBJ databases">
        <title>Flavobacterium pygoscelis sp. nov. isolated from Chinstrap chick (Pygoscelis antarcticus).</title>
        <authorList>
            <person name="Irgang R."/>
            <person name="Poblete-Morales M."/>
            <person name="Avendano-Herrera R."/>
        </authorList>
    </citation>
    <scope>NUCLEOTIDE SEQUENCE</scope>
    <source>
        <strain evidence="6">I-SCBP12n</strain>
    </source>
</reference>
<dbReference type="Pfam" id="PF13776">
    <property type="entry name" value="DUF4172"/>
    <property type="match status" value="1"/>
</dbReference>
<dbReference type="Proteomes" id="UP001139260">
    <property type="component" value="Unassembled WGS sequence"/>
</dbReference>
<feature type="active site" evidence="3">
    <location>
        <position position="207"/>
    </location>
</feature>
<evidence type="ECO:0000313" key="6">
    <source>
        <dbReference type="EMBL" id="MCK8142394.1"/>
    </source>
</evidence>
<keyword evidence="4" id="KW-0067">ATP-binding</keyword>
<dbReference type="PANTHER" id="PTHR13504">
    <property type="entry name" value="FIDO DOMAIN-CONTAINING PROTEIN DDB_G0283145"/>
    <property type="match status" value="1"/>
</dbReference>
<keyword evidence="4" id="KW-0547">Nucleotide-binding</keyword>
<dbReference type="PROSITE" id="PS51459">
    <property type="entry name" value="FIDO"/>
    <property type="match status" value="1"/>
</dbReference>
<comment type="caution">
    <text evidence="6">The sequence shown here is derived from an EMBL/GenBank/DDBJ whole genome shotgun (WGS) entry which is preliminary data.</text>
</comment>
<dbReference type="InterPro" id="IPR001034">
    <property type="entry name" value="DeoR_HTH"/>
</dbReference>
<evidence type="ECO:0000259" key="5">
    <source>
        <dbReference type="PROSITE" id="PS51459"/>
    </source>
</evidence>
<dbReference type="AlphaFoldDB" id="A0A9X1XSP9"/>
<evidence type="ECO:0000256" key="4">
    <source>
        <dbReference type="PIRSR" id="PIRSR640198-2"/>
    </source>
</evidence>
<evidence type="ECO:0000256" key="1">
    <source>
        <dbReference type="ARBA" id="ARBA00023015"/>
    </source>
</evidence>
<organism evidence="6 7">
    <name type="scientific">Flavobacterium pygoscelis</name>
    <dbReference type="NCBI Taxonomy" id="2893176"/>
    <lineage>
        <taxon>Bacteria</taxon>
        <taxon>Pseudomonadati</taxon>
        <taxon>Bacteroidota</taxon>
        <taxon>Flavobacteriia</taxon>
        <taxon>Flavobacteriales</taxon>
        <taxon>Flavobacteriaceae</taxon>
        <taxon>Flavobacterium</taxon>
    </lineage>
</organism>
<dbReference type="EMBL" id="JALNUB010000006">
    <property type="protein sequence ID" value="MCK8142394.1"/>
    <property type="molecule type" value="Genomic_DNA"/>
</dbReference>
<dbReference type="Gene3D" id="1.10.3290.10">
    <property type="entry name" value="Fido-like domain"/>
    <property type="match status" value="1"/>
</dbReference>
<proteinExistence type="predicted"/>
<feature type="domain" description="Fido" evidence="5">
    <location>
        <begin position="115"/>
        <end position="272"/>
    </location>
</feature>
<dbReference type="Pfam" id="PF02661">
    <property type="entry name" value="Fic"/>
    <property type="match status" value="1"/>
</dbReference>
<accession>A0A9X1XSP9</accession>
<keyword evidence="1" id="KW-0805">Transcription regulation</keyword>
<evidence type="ECO:0000313" key="7">
    <source>
        <dbReference type="Proteomes" id="UP001139260"/>
    </source>
</evidence>
<evidence type="ECO:0000256" key="2">
    <source>
        <dbReference type="ARBA" id="ARBA00023163"/>
    </source>
</evidence>
<dbReference type="InterPro" id="IPR036597">
    <property type="entry name" value="Fido-like_dom_sf"/>
</dbReference>
<keyword evidence="2" id="KW-0804">Transcription</keyword>
<name>A0A9X1XSP9_9FLAO</name>
<feature type="binding site" evidence="4">
    <location>
        <begin position="249"/>
        <end position="250"/>
    </location>
    <ligand>
        <name>ATP</name>
        <dbReference type="ChEBI" id="CHEBI:30616"/>
    </ligand>
</feature>
<dbReference type="GO" id="GO:0005524">
    <property type="term" value="F:ATP binding"/>
    <property type="evidence" value="ECO:0007669"/>
    <property type="project" value="UniProtKB-KW"/>
</dbReference>
<evidence type="ECO:0000256" key="3">
    <source>
        <dbReference type="PIRSR" id="PIRSR640198-1"/>
    </source>
</evidence>
<gene>
    <name evidence="6" type="ORF">MW871_10875</name>
</gene>
<sequence length="370" mass="42270">MPKYIYQNPNFPNFYWDNEKILSPLSEVRFMQGRFLGKMQSLGFDIQQESNLLLLEKEIITSSQIEGEIYKPEEVRSSIAKSIGSPLANNLPTNRNIDGFVDLLLDASQNYASAISQERLFSWHGALFPSGRSGLYTITTAQWRKDEKGPMQVVSGGFGTEKVHYEAPAAALVPDLMHTFLDWLNTESQQDLIIKTAIAHLWFLTIHPFEDGNGRIARAISESILAKSENDAMRFYSLSSQILKNKKDYYLLLEQSQKGNLDCTTWLLWFLDTLKKAILQSEEIISTVLQKANFWKTHEKTILNSRQQKMLELLWNDFEGNLTTKKWSILTKCSDDTALRDINNLILKGILLKEDKGSRSTSYKINGIVL</sequence>
<dbReference type="SUPFAM" id="SSF140931">
    <property type="entry name" value="Fic-like"/>
    <property type="match status" value="1"/>
</dbReference>
<dbReference type="PANTHER" id="PTHR13504:SF33">
    <property type="entry name" value="FIC FAMILY PROTEIN"/>
    <property type="match status" value="1"/>
</dbReference>
<feature type="binding site" evidence="4">
    <location>
        <begin position="211"/>
        <end position="218"/>
    </location>
    <ligand>
        <name>ATP</name>
        <dbReference type="ChEBI" id="CHEBI:30616"/>
    </ligand>
</feature>
<dbReference type="InterPro" id="IPR003812">
    <property type="entry name" value="Fido"/>
</dbReference>